<keyword evidence="3 5" id="KW-0238">DNA-binding</keyword>
<dbReference type="PROSITE" id="PS51755">
    <property type="entry name" value="OMPR_PHOB"/>
    <property type="match status" value="1"/>
</dbReference>
<dbReference type="RefSeq" id="WP_133854217.1">
    <property type="nucleotide sequence ID" value="NZ_SNXZ01000011.1"/>
</dbReference>
<reference evidence="8 9" key="1">
    <citation type="submission" date="2019-03" db="EMBL/GenBank/DDBJ databases">
        <title>Genomic Encyclopedia of Type Strains, Phase IV (KMG-IV): sequencing the most valuable type-strain genomes for metagenomic binning, comparative biology and taxonomic classification.</title>
        <authorList>
            <person name="Goeker M."/>
        </authorList>
    </citation>
    <scope>NUCLEOTIDE SEQUENCE [LARGE SCALE GENOMIC DNA]</scope>
    <source>
        <strain evidence="8 9">DSM 45361</strain>
    </source>
</reference>
<comment type="similarity">
    <text evidence="1">Belongs to the AfsR/DnrI/RedD regulatory family.</text>
</comment>
<feature type="compositionally biased region" description="Basic and acidic residues" evidence="6">
    <location>
        <begin position="212"/>
        <end position="223"/>
    </location>
</feature>
<evidence type="ECO:0000259" key="7">
    <source>
        <dbReference type="PROSITE" id="PS51755"/>
    </source>
</evidence>
<dbReference type="InterPro" id="IPR036388">
    <property type="entry name" value="WH-like_DNA-bd_sf"/>
</dbReference>
<feature type="domain" description="OmpR/PhoB-type" evidence="7">
    <location>
        <begin position="1"/>
        <end position="89"/>
    </location>
</feature>
<evidence type="ECO:0000256" key="5">
    <source>
        <dbReference type="PROSITE-ProRule" id="PRU01091"/>
    </source>
</evidence>
<dbReference type="InterPro" id="IPR001867">
    <property type="entry name" value="OmpR/PhoB-type_DNA-bd"/>
</dbReference>
<evidence type="ECO:0000256" key="6">
    <source>
        <dbReference type="SAM" id="MobiDB-lite"/>
    </source>
</evidence>
<evidence type="ECO:0000256" key="3">
    <source>
        <dbReference type="ARBA" id="ARBA00023125"/>
    </source>
</evidence>
<dbReference type="Pfam" id="PF00486">
    <property type="entry name" value="Trans_reg_C"/>
    <property type="match status" value="1"/>
</dbReference>
<dbReference type="InterPro" id="IPR051677">
    <property type="entry name" value="AfsR-DnrI-RedD_regulator"/>
</dbReference>
<evidence type="ECO:0000313" key="9">
    <source>
        <dbReference type="Proteomes" id="UP000295444"/>
    </source>
</evidence>
<dbReference type="InterPro" id="IPR016032">
    <property type="entry name" value="Sig_transdc_resp-reg_C-effctor"/>
</dbReference>
<evidence type="ECO:0000313" key="8">
    <source>
        <dbReference type="EMBL" id="TDP89941.1"/>
    </source>
</evidence>
<feature type="region of interest" description="Disordered" evidence="6">
    <location>
        <begin position="195"/>
        <end position="231"/>
    </location>
</feature>
<dbReference type="Gene3D" id="1.10.10.10">
    <property type="entry name" value="Winged helix-like DNA-binding domain superfamily/Winged helix DNA-binding domain"/>
    <property type="match status" value="1"/>
</dbReference>
<dbReference type="SUPFAM" id="SSF46894">
    <property type="entry name" value="C-terminal effector domain of the bipartite response regulators"/>
    <property type="match status" value="1"/>
</dbReference>
<dbReference type="InterPro" id="IPR005158">
    <property type="entry name" value="BTAD"/>
</dbReference>
<gene>
    <name evidence="8" type="ORF">EV186_11167</name>
</gene>
<dbReference type="SUPFAM" id="SSF48452">
    <property type="entry name" value="TPR-like"/>
    <property type="match status" value="1"/>
</dbReference>
<evidence type="ECO:0000256" key="2">
    <source>
        <dbReference type="ARBA" id="ARBA00023015"/>
    </source>
</evidence>
<keyword evidence="9" id="KW-1185">Reference proteome</keyword>
<proteinExistence type="inferred from homology"/>
<dbReference type="GO" id="GO:0003677">
    <property type="term" value="F:DNA binding"/>
    <property type="evidence" value="ECO:0007669"/>
    <property type="project" value="UniProtKB-UniRule"/>
</dbReference>
<keyword evidence="2" id="KW-0805">Transcription regulation</keyword>
<comment type="caution">
    <text evidence="8">The sequence shown here is derived from an EMBL/GenBank/DDBJ whole genome shotgun (WGS) entry which is preliminary data.</text>
</comment>
<sequence length="231" mass="25507">MRADRGWVALRSSPRRRLLELLAMQSGRTVPLDAIVGELWGDGPPEWPREAVQTQIRRLRKTFTDLPVRSDDHGYLLDLPPGAVDALHMVMLVESASGLEDEELVSTLDQALALWSGEPFGGMAFGARHAAAAAHWAEVRSRALRLWASAQLRLGRPKPVISRLRAERVGDFADESLYRLLIDALDQVGREMEAVTEPPSPEVVEPVWTLPEHVDDPTGDRTGDQPGGSSR</sequence>
<name>A0A4R6RSW0_LABRH</name>
<dbReference type="AlphaFoldDB" id="A0A4R6RSW0"/>
<dbReference type="Proteomes" id="UP000295444">
    <property type="component" value="Unassembled WGS sequence"/>
</dbReference>
<protein>
    <submittedName>
        <fullName evidence="8">Transcriptional regulator</fullName>
    </submittedName>
</protein>
<accession>A0A4R6RSW0</accession>
<evidence type="ECO:0000256" key="4">
    <source>
        <dbReference type="ARBA" id="ARBA00023163"/>
    </source>
</evidence>
<dbReference type="SMART" id="SM01043">
    <property type="entry name" value="BTAD"/>
    <property type="match status" value="1"/>
</dbReference>
<dbReference type="InterPro" id="IPR011990">
    <property type="entry name" value="TPR-like_helical_dom_sf"/>
</dbReference>
<dbReference type="PANTHER" id="PTHR35807:SF1">
    <property type="entry name" value="TRANSCRIPTIONAL REGULATOR REDD"/>
    <property type="match status" value="1"/>
</dbReference>
<dbReference type="EMBL" id="SNXZ01000011">
    <property type="protein sequence ID" value="TDP89941.1"/>
    <property type="molecule type" value="Genomic_DNA"/>
</dbReference>
<dbReference type="GO" id="GO:0006355">
    <property type="term" value="P:regulation of DNA-templated transcription"/>
    <property type="evidence" value="ECO:0007669"/>
    <property type="project" value="InterPro"/>
</dbReference>
<dbReference type="Pfam" id="PF03704">
    <property type="entry name" value="BTAD"/>
    <property type="match status" value="1"/>
</dbReference>
<dbReference type="GO" id="GO:0000160">
    <property type="term" value="P:phosphorelay signal transduction system"/>
    <property type="evidence" value="ECO:0007669"/>
    <property type="project" value="InterPro"/>
</dbReference>
<feature type="DNA-binding region" description="OmpR/PhoB-type" evidence="5">
    <location>
        <begin position="1"/>
        <end position="89"/>
    </location>
</feature>
<organism evidence="8 9">
    <name type="scientific">Labedaea rhizosphaerae</name>
    <dbReference type="NCBI Taxonomy" id="598644"/>
    <lineage>
        <taxon>Bacteria</taxon>
        <taxon>Bacillati</taxon>
        <taxon>Actinomycetota</taxon>
        <taxon>Actinomycetes</taxon>
        <taxon>Pseudonocardiales</taxon>
        <taxon>Pseudonocardiaceae</taxon>
        <taxon>Labedaea</taxon>
    </lineage>
</organism>
<keyword evidence="4" id="KW-0804">Transcription</keyword>
<evidence type="ECO:0000256" key="1">
    <source>
        <dbReference type="ARBA" id="ARBA00005820"/>
    </source>
</evidence>
<dbReference type="PANTHER" id="PTHR35807">
    <property type="entry name" value="TRANSCRIPTIONAL REGULATOR REDD-RELATED"/>
    <property type="match status" value="1"/>
</dbReference>
<dbReference type="OrthoDB" id="4054020at2"/>
<dbReference type="Gene3D" id="1.25.40.10">
    <property type="entry name" value="Tetratricopeptide repeat domain"/>
    <property type="match status" value="1"/>
</dbReference>